<dbReference type="SMART" id="SM00091">
    <property type="entry name" value="PAS"/>
    <property type="match status" value="2"/>
</dbReference>
<evidence type="ECO:0000256" key="5">
    <source>
        <dbReference type="SAM" id="Coils"/>
    </source>
</evidence>
<dbReference type="SUPFAM" id="SSF52540">
    <property type="entry name" value="P-loop containing nucleoside triphosphate hydrolases"/>
    <property type="match status" value="1"/>
</dbReference>
<name>A0ABT6NA43_9FIRM</name>
<keyword evidence="5" id="KW-0175">Coiled coil</keyword>
<dbReference type="CDD" id="cd00130">
    <property type="entry name" value="PAS"/>
    <property type="match status" value="1"/>
</dbReference>
<dbReference type="PROSITE" id="PS00675">
    <property type="entry name" value="SIGMA54_INTERACT_1"/>
    <property type="match status" value="1"/>
</dbReference>
<keyword evidence="1" id="KW-0547">Nucleotide-binding</keyword>
<dbReference type="InterPro" id="IPR002197">
    <property type="entry name" value="HTH_Fis"/>
</dbReference>
<dbReference type="InterPro" id="IPR013656">
    <property type="entry name" value="PAS_4"/>
</dbReference>
<sequence length="567" mass="64469">MFNCLDENQMVFEELTNAIVVINTTGIVTHINARALELLEVKLESAIGMPMLTVYPESKLTETMVTQKIERNIRLNVHNRACVASRVPLFEDGKVIGAISIFDDITRIEQLSSRIEADRSEMSVLKTVLEIAYDGILVVDSNGYITMISNAYMKFLGIEGDQVIGKHVTEVIENTRMHIVAQTGIPEVNDFQEIHGDYMVATRIPYYVDGKLAGAIGKVIFRNVSELQNINKKFSRVERELKNLKSEISSLHRAKYSLNQIITSDDEINKLKNYVNKLAHSKSSVLIQGESGTGKELFAHAIHLSSHRREMPFIKVNCAAIPEHLLESELFGYDKGSFTGADKNGRIGKFELADQGTIFLDEIGDMPLQMQAKILRVLQEGEVERIGSNSPKQIDVRIIAATNRNLKMMVEEKEFREDLYYRLNVINLMIPPLRERKEDIILLSNHFIDQLNQENHGNLKGLSEKTQMQLFSYDWKGNIRELKNVIERAYNIMEGEEFIQPWHLPAHINNGKLTSTGEPLKELVDAAEKKIILERLISFKGNKSRTAIDLGISRMALHKKLEKYDMK</sequence>
<dbReference type="Proteomes" id="UP001158045">
    <property type="component" value="Unassembled WGS sequence"/>
</dbReference>
<evidence type="ECO:0000313" key="9">
    <source>
        <dbReference type="Proteomes" id="UP001158045"/>
    </source>
</evidence>
<dbReference type="InterPro" id="IPR058031">
    <property type="entry name" value="AAA_lid_NorR"/>
</dbReference>
<dbReference type="SUPFAM" id="SSF46689">
    <property type="entry name" value="Homeodomain-like"/>
    <property type="match status" value="1"/>
</dbReference>
<dbReference type="EMBL" id="JARYZI010000002">
    <property type="protein sequence ID" value="MDH8677285.1"/>
    <property type="molecule type" value="Genomic_DNA"/>
</dbReference>
<dbReference type="Gene3D" id="1.10.10.60">
    <property type="entry name" value="Homeodomain-like"/>
    <property type="match status" value="1"/>
</dbReference>
<dbReference type="PROSITE" id="PS50112">
    <property type="entry name" value="PAS"/>
    <property type="match status" value="1"/>
</dbReference>
<dbReference type="SMART" id="SM00382">
    <property type="entry name" value="AAA"/>
    <property type="match status" value="1"/>
</dbReference>
<dbReference type="Pfam" id="PF08448">
    <property type="entry name" value="PAS_4"/>
    <property type="match status" value="1"/>
</dbReference>
<dbReference type="PROSITE" id="PS50045">
    <property type="entry name" value="SIGMA54_INTERACT_4"/>
    <property type="match status" value="1"/>
</dbReference>
<evidence type="ECO:0000256" key="2">
    <source>
        <dbReference type="ARBA" id="ARBA00022840"/>
    </source>
</evidence>
<keyword evidence="9" id="KW-1185">Reference proteome</keyword>
<dbReference type="InterPro" id="IPR002078">
    <property type="entry name" value="Sigma_54_int"/>
</dbReference>
<reference evidence="8 9" key="1">
    <citation type="submission" date="2023-04" db="EMBL/GenBank/DDBJ databases">
        <title>Fusibacter bizertensis strain WBS, isolated from littoral bottom sediments of the Arctic seas - biochemical and genomic analysis.</title>
        <authorList>
            <person name="Brioukhanov A.L."/>
        </authorList>
    </citation>
    <scope>NUCLEOTIDE SEQUENCE [LARGE SCALE GENOMIC DNA]</scope>
    <source>
        <strain evidence="8 9">WBS</strain>
    </source>
</reference>
<dbReference type="Pfam" id="PF00989">
    <property type="entry name" value="PAS"/>
    <property type="match status" value="1"/>
</dbReference>
<dbReference type="NCBIfam" id="TIGR00229">
    <property type="entry name" value="sensory_box"/>
    <property type="match status" value="1"/>
</dbReference>
<feature type="domain" description="PAS" evidence="7">
    <location>
        <begin position="121"/>
        <end position="172"/>
    </location>
</feature>
<comment type="caution">
    <text evidence="8">The sequence shown here is derived from an EMBL/GenBank/DDBJ whole genome shotgun (WGS) entry which is preliminary data.</text>
</comment>
<proteinExistence type="predicted"/>
<dbReference type="SUPFAM" id="SSF55785">
    <property type="entry name" value="PYP-like sensor domain (PAS domain)"/>
    <property type="match status" value="2"/>
</dbReference>
<accession>A0ABT6NA43</accession>
<dbReference type="InterPro" id="IPR027417">
    <property type="entry name" value="P-loop_NTPase"/>
</dbReference>
<evidence type="ECO:0000256" key="1">
    <source>
        <dbReference type="ARBA" id="ARBA00022741"/>
    </source>
</evidence>
<organism evidence="8 9">
    <name type="scientific">Fusibacter bizertensis</name>
    <dbReference type="NCBI Taxonomy" id="1488331"/>
    <lineage>
        <taxon>Bacteria</taxon>
        <taxon>Bacillati</taxon>
        <taxon>Bacillota</taxon>
        <taxon>Clostridia</taxon>
        <taxon>Eubacteriales</taxon>
        <taxon>Eubacteriales Family XII. Incertae Sedis</taxon>
        <taxon>Fusibacter</taxon>
    </lineage>
</organism>
<dbReference type="PANTHER" id="PTHR32071:SF57">
    <property type="entry name" value="C4-DICARBOXYLATE TRANSPORT TRANSCRIPTIONAL REGULATORY PROTEIN DCTD"/>
    <property type="match status" value="1"/>
</dbReference>
<evidence type="ECO:0000256" key="3">
    <source>
        <dbReference type="ARBA" id="ARBA00023015"/>
    </source>
</evidence>
<dbReference type="InterPro" id="IPR009057">
    <property type="entry name" value="Homeodomain-like_sf"/>
</dbReference>
<keyword evidence="2" id="KW-0067">ATP-binding</keyword>
<dbReference type="Pfam" id="PF25601">
    <property type="entry name" value="AAA_lid_14"/>
    <property type="match status" value="1"/>
</dbReference>
<dbReference type="RefSeq" id="WP_281093362.1">
    <property type="nucleotide sequence ID" value="NZ_JARYZI010000002.1"/>
</dbReference>
<dbReference type="InterPro" id="IPR000014">
    <property type="entry name" value="PAS"/>
</dbReference>
<protein>
    <submittedName>
        <fullName evidence="8">Sigma 54-interacting transcriptional regulator</fullName>
    </submittedName>
</protein>
<dbReference type="Gene3D" id="3.40.50.300">
    <property type="entry name" value="P-loop containing nucleotide triphosphate hydrolases"/>
    <property type="match status" value="1"/>
</dbReference>
<dbReference type="CDD" id="cd00009">
    <property type="entry name" value="AAA"/>
    <property type="match status" value="1"/>
</dbReference>
<dbReference type="PRINTS" id="PR01590">
    <property type="entry name" value="HTHFIS"/>
</dbReference>
<keyword evidence="4" id="KW-0804">Transcription</keyword>
<feature type="coiled-coil region" evidence="5">
    <location>
        <begin position="227"/>
        <end position="254"/>
    </location>
</feature>
<evidence type="ECO:0000256" key="4">
    <source>
        <dbReference type="ARBA" id="ARBA00023163"/>
    </source>
</evidence>
<dbReference type="InterPro" id="IPR013767">
    <property type="entry name" value="PAS_fold"/>
</dbReference>
<evidence type="ECO:0000313" key="8">
    <source>
        <dbReference type="EMBL" id="MDH8677285.1"/>
    </source>
</evidence>
<feature type="domain" description="Sigma-54 factor interaction" evidence="6">
    <location>
        <begin position="261"/>
        <end position="491"/>
    </location>
</feature>
<dbReference type="Gene3D" id="3.30.450.20">
    <property type="entry name" value="PAS domain"/>
    <property type="match status" value="2"/>
</dbReference>
<dbReference type="Gene3D" id="1.10.8.60">
    <property type="match status" value="1"/>
</dbReference>
<dbReference type="PANTHER" id="PTHR32071">
    <property type="entry name" value="TRANSCRIPTIONAL REGULATORY PROTEIN"/>
    <property type="match status" value="1"/>
</dbReference>
<keyword evidence="3" id="KW-0805">Transcription regulation</keyword>
<dbReference type="InterPro" id="IPR025662">
    <property type="entry name" value="Sigma_54_int_dom_ATP-bd_1"/>
</dbReference>
<gene>
    <name evidence="8" type="ORF">QE109_03945</name>
</gene>
<evidence type="ECO:0000259" key="7">
    <source>
        <dbReference type="PROSITE" id="PS50112"/>
    </source>
</evidence>
<evidence type="ECO:0000259" key="6">
    <source>
        <dbReference type="PROSITE" id="PS50045"/>
    </source>
</evidence>
<dbReference type="Pfam" id="PF02954">
    <property type="entry name" value="HTH_8"/>
    <property type="match status" value="1"/>
</dbReference>
<dbReference type="InterPro" id="IPR035965">
    <property type="entry name" value="PAS-like_dom_sf"/>
</dbReference>
<dbReference type="Pfam" id="PF00158">
    <property type="entry name" value="Sigma54_activat"/>
    <property type="match status" value="1"/>
</dbReference>
<dbReference type="InterPro" id="IPR003593">
    <property type="entry name" value="AAA+_ATPase"/>
</dbReference>